<evidence type="ECO:0000256" key="3">
    <source>
        <dbReference type="ARBA" id="ARBA00022448"/>
    </source>
</evidence>
<gene>
    <name evidence="14" type="ORF">JFL75_01410</name>
</gene>
<accession>A0A7T8B9G4</accession>
<keyword evidence="3" id="KW-0813">Transport</keyword>
<keyword evidence="7 13" id="KW-0812">Transmembrane</keyword>
<evidence type="ECO:0000256" key="1">
    <source>
        <dbReference type="ARBA" id="ARBA00004429"/>
    </source>
</evidence>
<keyword evidence="5" id="KW-0997">Cell inner membrane</keyword>
<feature type="binding site" evidence="12">
    <location>
        <position position="220"/>
    </location>
    <ligand>
        <name>K(+)</name>
        <dbReference type="ChEBI" id="CHEBI:29103"/>
    </ligand>
</feature>
<feature type="binding site" evidence="12">
    <location>
        <position position="314"/>
    </location>
    <ligand>
        <name>K(+)</name>
        <dbReference type="ChEBI" id="CHEBI:29103"/>
    </ligand>
</feature>
<dbReference type="KEGG" id="bhc:JFL75_01410"/>
<feature type="transmembrane region" description="Helical" evidence="13">
    <location>
        <begin position="274"/>
        <end position="294"/>
    </location>
</feature>
<feature type="transmembrane region" description="Helical" evidence="13">
    <location>
        <begin position="331"/>
        <end position="350"/>
    </location>
</feature>
<dbReference type="InterPro" id="IPR003445">
    <property type="entry name" value="Cat_transpt"/>
</dbReference>
<feature type="transmembrane region" description="Helical" evidence="13">
    <location>
        <begin position="70"/>
        <end position="91"/>
    </location>
</feature>
<dbReference type="GO" id="GO:0046872">
    <property type="term" value="F:metal ion binding"/>
    <property type="evidence" value="ECO:0007669"/>
    <property type="project" value="UniProtKB-KW"/>
</dbReference>
<dbReference type="InterPro" id="IPR004772">
    <property type="entry name" value="TrkH"/>
</dbReference>
<dbReference type="PIRSF" id="PIRSF006247">
    <property type="entry name" value="TrkH"/>
    <property type="match status" value="1"/>
</dbReference>
<name>A0A7T8B9G4_9SPIR</name>
<dbReference type="AlphaFoldDB" id="A0A7T8B9G4"/>
<evidence type="ECO:0000313" key="14">
    <source>
        <dbReference type="EMBL" id="QQO09604.1"/>
    </source>
</evidence>
<evidence type="ECO:0000256" key="8">
    <source>
        <dbReference type="ARBA" id="ARBA00022958"/>
    </source>
</evidence>
<dbReference type="Pfam" id="PF02386">
    <property type="entry name" value="TrkH"/>
    <property type="match status" value="1"/>
</dbReference>
<feature type="binding site" evidence="12">
    <location>
        <position position="432"/>
    </location>
    <ligand>
        <name>K(+)</name>
        <dbReference type="ChEBI" id="CHEBI:29103"/>
    </ligand>
</feature>
<feature type="binding site" evidence="12">
    <location>
        <position position="431"/>
    </location>
    <ligand>
        <name>K(+)</name>
        <dbReference type="ChEBI" id="CHEBI:29103"/>
    </ligand>
</feature>
<feature type="transmembrane region" description="Helical" evidence="13">
    <location>
        <begin position="235"/>
        <end position="254"/>
    </location>
</feature>
<dbReference type="EMBL" id="CP067089">
    <property type="protein sequence ID" value="QQO09604.1"/>
    <property type="molecule type" value="Genomic_DNA"/>
</dbReference>
<feature type="transmembrane region" description="Helical" evidence="13">
    <location>
        <begin position="136"/>
        <end position="161"/>
    </location>
</feature>
<evidence type="ECO:0000256" key="10">
    <source>
        <dbReference type="ARBA" id="ARBA00023065"/>
    </source>
</evidence>
<feature type="binding site" evidence="12">
    <location>
        <position position="112"/>
    </location>
    <ligand>
        <name>K(+)</name>
        <dbReference type="ChEBI" id="CHEBI:29103"/>
    </ligand>
</feature>
<keyword evidence="4" id="KW-1003">Cell membrane</keyword>
<evidence type="ECO:0000256" key="2">
    <source>
        <dbReference type="ARBA" id="ARBA00009137"/>
    </source>
</evidence>
<feature type="transmembrane region" description="Helical" evidence="13">
    <location>
        <begin position="38"/>
        <end position="58"/>
    </location>
</feature>
<evidence type="ECO:0000313" key="15">
    <source>
        <dbReference type="Proteomes" id="UP000595917"/>
    </source>
</evidence>
<feature type="transmembrane region" description="Helical" evidence="13">
    <location>
        <begin position="418"/>
        <end position="440"/>
    </location>
</feature>
<evidence type="ECO:0000256" key="6">
    <source>
        <dbReference type="ARBA" id="ARBA00022538"/>
    </source>
</evidence>
<evidence type="ECO:0000256" key="12">
    <source>
        <dbReference type="PIRSR" id="PIRSR006247-1"/>
    </source>
</evidence>
<sequence>MRQLMLLRILVLLLGIVALFMVPALGLAIAGGDLPMVKAFALPMGIALILAAPAAVFTRKFPSRLSARDGFLLVFLIWVFSSLMGALPYYLSGQGITFTDAVFESTCGFATTGATTINDVEVLPQPLLLWRSMTHWFGGMGIVMLTVALVPLLGVGGFQLLKAETPGPEKEKITPKVTATAKILWLVYMVLTAVLTVLFALGGMEWFDALCHAFTTMASGGISTKNSGIAYYDSTFIETVCVLFMLLAGLNFNLYYKLFKGKFREIRENTEGRVYLFIFLAATVILTVSLVPVYGSAGSALRYGAYQAASILTTTGSSTADYMQWPGLAKGILLCLMFVGGCSGSTAGGIKVIRHAVLFKQAGNELRRIIYPRGIFSITLNKKVGRRDVVYGVAGFFFLYMAVIAVTALIVAASGTDVVSSFSAALAMVSNVGLGFGTVGPGQTYAAFPNHIKWLFSFVMIAGRLELWTVFVLFTPEYWRR</sequence>
<keyword evidence="9 13" id="KW-1133">Transmembrane helix</keyword>
<evidence type="ECO:0000256" key="11">
    <source>
        <dbReference type="ARBA" id="ARBA00023136"/>
    </source>
</evidence>
<keyword evidence="6" id="KW-0633">Potassium transport</keyword>
<evidence type="ECO:0000256" key="5">
    <source>
        <dbReference type="ARBA" id="ARBA00022519"/>
    </source>
</evidence>
<dbReference type="Proteomes" id="UP000595917">
    <property type="component" value="Chromosome"/>
</dbReference>
<keyword evidence="10" id="KW-0406">Ion transport</keyword>
<organism evidence="14 15">
    <name type="scientific">Breznakiella homolactica</name>
    <dbReference type="NCBI Taxonomy" id="2798577"/>
    <lineage>
        <taxon>Bacteria</taxon>
        <taxon>Pseudomonadati</taxon>
        <taxon>Spirochaetota</taxon>
        <taxon>Spirochaetia</taxon>
        <taxon>Spirochaetales</taxon>
        <taxon>Breznakiellaceae</taxon>
        <taxon>Breznakiella</taxon>
    </lineage>
</organism>
<dbReference type="RefSeq" id="WP_215626907.1">
    <property type="nucleotide sequence ID" value="NZ_CP067089.2"/>
</dbReference>
<dbReference type="PANTHER" id="PTHR32024">
    <property type="entry name" value="TRK SYSTEM POTASSIUM UPTAKE PROTEIN TRKG-RELATED"/>
    <property type="match status" value="1"/>
</dbReference>
<comment type="subcellular location">
    <subcellularLocation>
        <location evidence="1">Cell inner membrane</location>
        <topology evidence="1">Multi-pass membrane protein</topology>
    </subcellularLocation>
</comment>
<dbReference type="GO" id="GO:0005886">
    <property type="term" value="C:plasma membrane"/>
    <property type="evidence" value="ECO:0007669"/>
    <property type="project" value="UniProtKB-SubCell"/>
</dbReference>
<keyword evidence="15" id="KW-1185">Reference proteome</keyword>
<dbReference type="PANTHER" id="PTHR32024:SF2">
    <property type="entry name" value="TRK SYSTEM POTASSIUM UPTAKE PROTEIN TRKG-RELATED"/>
    <property type="match status" value="1"/>
</dbReference>
<proteinExistence type="inferred from homology"/>
<comment type="similarity">
    <text evidence="2">Belongs to the TrkH potassium transport family.</text>
</comment>
<evidence type="ECO:0000256" key="13">
    <source>
        <dbReference type="SAM" id="Phobius"/>
    </source>
</evidence>
<reference evidence="14" key="1">
    <citation type="submission" date="2021-01" db="EMBL/GenBank/DDBJ databases">
        <title>Description of Breznakiella homolactica.</title>
        <authorList>
            <person name="Song Y."/>
            <person name="Brune A."/>
        </authorList>
    </citation>
    <scope>NUCLEOTIDE SEQUENCE</scope>
    <source>
        <strain evidence="14">RmG30</strain>
    </source>
</reference>
<feature type="binding site" evidence="12">
    <location>
        <position position="315"/>
    </location>
    <ligand>
        <name>K(+)</name>
        <dbReference type="ChEBI" id="CHEBI:29103"/>
    </ligand>
</feature>
<evidence type="ECO:0000256" key="7">
    <source>
        <dbReference type="ARBA" id="ARBA00022692"/>
    </source>
</evidence>
<dbReference type="GO" id="GO:0015379">
    <property type="term" value="F:potassium:chloride symporter activity"/>
    <property type="evidence" value="ECO:0007669"/>
    <property type="project" value="InterPro"/>
</dbReference>
<evidence type="ECO:0000256" key="9">
    <source>
        <dbReference type="ARBA" id="ARBA00022989"/>
    </source>
</evidence>
<keyword evidence="12" id="KW-0479">Metal-binding</keyword>
<evidence type="ECO:0000256" key="4">
    <source>
        <dbReference type="ARBA" id="ARBA00022475"/>
    </source>
</evidence>
<keyword evidence="8 12" id="KW-0630">Potassium</keyword>
<protein>
    <submittedName>
        <fullName evidence="14">TrkH family potassium uptake protein</fullName>
    </submittedName>
</protein>
<feature type="transmembrane region" description="Helical" evidence="13">
    <location>
        <begin position="389"/>
        <end position="412"/>
    </location>
</feature>
<feature type="binding site" evidence="12">
    <location>
        <position position="111"/>
    </location>
    <ligand>
        <name>K(+)</name>
        <dbReference type="ChEBI" id="CHEBI:29103"/>
    </ligand>
</feature>
<feature type="transmembrane region" description="Helical" evidence="13">
    <location>
        <begin position="452"/>
        <end position="474"/>
    </location>
</feature>
<feature type="transmembrane region" description="Helical" evidence="13">
    <location>
        <begin position="182"/>
        <end position="201"/>
    </location>
</feature>
<keyword evidence="11 13" id="KW-0472">Membrane</keyword>